<dbReference type="SUPFAM" id="SSF46785">
    <property type="entry name" value="Winged helix' DNA-binding domain"/>
    <property type="match status" value="1"/>
</dbReference>
<dbReference type="InterPro" id="IPR036390">
    <property type="entry name" value="WH_DNA-bd_sf"/>
</dbReference>
<dbReference type="InterPro" id="IPR002121">
    <property type="entry name" value="HRDC_dom"/>
</dbReference>
<evidence type="ECO:0000256" key="16">
    <source>
        <dbReference type="NCBIfam" id="TIGR01389"/>
    </source>
</evidence>
<keyword evidence="4" id="KW-0479">Metal-binding</keyword>
<evidence type="ECO:0000256" key="8">
    <source>
        <dbReference type="ARBA" id="ARBA00022806"/>
    </source>
</evidence>
<dbReference type="InterPro" id="IPR001650">
    <property type="entry name" value="Helicase_C-like"/>
</dbReference>
<keyword evidence="22" id="KW-1185">Reference proteome</keyword>
<proteinExistence type="inferred from homology"/>
<keyword evidence="6" id="KW-0227">DNA damage</keyword>
<feature type="domain" description="HRDC" evidence="18">
    <location>
        <begin position="573"/>
        <end position="653"/>
    </location>
</feature>
<evidence type="ECO:0000256" key="11">
    <source>
        <dbReference type="ARBA" id="ARBA00023125"/>
    </source>
</evidence>
<comment type="cofactor">
    <cofactor evidence="1">
        <name>Mg(2+)</name>
        <dbReference type="ChEBI" id="CHEBI:18420"/>
    </cofactor>
</comment>
<dbReference type="PANTHER" id="PTHR13710">
    <property type="entry name" value="DNA HELICASE RECQ FAMILY MEMBER"/>
    <property type="match status" value="1"/>
</dbReference>
<dbReference type="InterPro" id="IPR032284">
    <property type="entry name" value="RecQ_Zn-bd"/>
</dbReference>
<keyword evidence="8 21" id="KW-0347">Helicase</keyword>
<keyword evidence="5" id="KW-0547">Nucleotide-binding</keyword>
<accession>A0ABV3ZKD0</accession>
<comment type="catalytic activity">
    <reaction evidence="15">
        <text>Couples ATP hydrolysis with the unwinding of duplex DNA by translocating in the 3'-5' direction.</text>
        <dbReference type="EC" id="5.6.2.4"/>
    </reaction>
</comment>
<dbReference type="Pfam" id="PF16124">
    <property type="entry name" value="RecQ_Zn_bind"/>
    <property type="match status" value="1"/>
</dbReference>
<evidence type="ECO:0000259" key="18">
    <source>
        <dbReference type="PROSITE" id="PS50967"/>
    </source>
</evidence>
<dbReference type="RefSeq" id="WP_369330391.1">
    <property type="nucleotide sequence ID" value="NZ_JAULBC010000005.1"/>
</dbReference>
<keyword evidence="10" id="KW-0067">ATP-binding</keyword>
<evidence type="ECO:0000259" key="19">
    <source>
        <dbReference type="PROSITE" id="PS51192"/>
    </source>
</evidence>
<dbReference type="InterPro" id="IPR006293">
    <property type="entry name" value="DNA_helicase_ATP-dep_RecQ_bac"/>
</dbReference>
<dbReference type="CDD" id="cd17920">
    <property type="entry name" value="DEXHc_RecQ"/>
    <property type="match status" value="1"/>
</dbReference>
<dbReference type="EMBL" id="JAULBC010000005">
    <property type="protein sequence ID" value="MEX6688983.1"/>
    <property type="molecule type" value="Genomic_DNA"/>
</dbReference>
<evidence type="ECO:0000256" key="2">
    <source>
        <dbReference type="ARBA" id="ARBA00001947"/>
    </source>
</evidence>
<dbReference type="NCBIfam" id="TIGR00614">
    <property type="entry name" value="recQ_fam"/>
    <property type="match status" value="1"/>
</dbReference>
<dbReference type="Pfam" id="PF00270">
    <property type="entry name" value="DEAD"/>
    <property type="match status" value="1"/>
</dbReference>
<keyword evidence="11" id="KW-0238">DNA-binding</keyword>
<evidence type="ECO:0000256" key="4">
    <source>
        <dbReference type="ARBA" id="ARBA00022723"/>
    </source>
</evidence>
<dbReference type="InterPro" id="IPR011545">
    <property type="entry name" value="DEAD/DEAH_box_helicase_dom"/>
</dbReference>
<dbReference type="SMART" id="SM00341">
    <property type="entry name" value="HRDC"/>
    <property type="match status" value="1"/>
</dbReference>
<dbReference type="Pfam" id="PF21220">
    <property type="entry name" value="RecQ-1-like_HTH"/>
    <property type="match status" value="1"/>
</dbReference>
<dbReference type="PROSITE" id="PS50967">
    <property type="entry name" value="HRDC"/>
    <property type="match status" value="1"/>
</dbReference>
<dbReference type="SMART" id="SM00956">
    <property type="entry name" value="RQC"/>
    <property type="match status" value="1"/>
</dbReference>
<dbReference type="InterPro" id="IPR014001">
    <property type="entry name" value="Helicase_ATP-bd"/>
</dbReference>
<dbReference type="InterPro" id="IPR004589">
    <property type="entry name" value="DNA_helicase_ATP-dep_RecQ"/>
</dbReference>
<evidence type="ECO:0000256" key="3">
    <source>
        <dbReference type="ARBA" id="ARBA00005446"/>
    </source>
</evidence>
<dbReference type="InterPro" id="IPR044876">
    <property type="entry name" value="HRDC_dom_sf"/>
</dbReference>
<dbReference type="CDD" id="cd18794">
    <property type="entry name" value="SF2_C_RecQ"/>
    <property type="match status" value="1"/>
</dbReference>
<keyword evidence="14" id="KW-0413">Isomerase</keyword>
<evidence type="ECO:0000256" key="6">
    <source>
        <dbReference type="ARBA" id="ARBA00022763"/>
    </source>
</evidence>
<evidence type="ECO:0000313" key="22">
    <source>
        <dbReference type="Proteomes" id="UP001560573"/>
    </source>
</evidence>
<comment type="similarity">
    <text evidence="3">Belongs to the helicase family. RecQ subfamily.</text>
</comment>
<evidence type="ECO:0000256" key="14">
    <source>
        <dbReference type="ARBA" id="ARBA00023235"/>
    </source>
</evidence>
<dbReference type="Gene3D" id="3.40.50.300">
    <property type="entry name" value="P-loop containing nucleotide triphosphate hydrolases"/>
    <property type="match status" value="2"/>
</dbReference>
<feature type="domain" description="Helicase ATP-binding" evidence="19">
    <location>
        <begin position="65"/>
        <end position="237"/>
    </location>
</feature>
<dbReference type="Gene3D" id="1.10.10.10">
    <property type="entry name" value="Winged helix-like DNA-binding domain superfamily/Winged helix DNA-binding domain"/>
    <property type="match status" value="1"/>
</dbReference>
<keyword evidence="9" id="KW-0862">Zinc</keyword>
<evidence type="ECO:0000256" key="12">
    <source>
        <dbReference type="ARBA" id="ARBA00023172"/>
    </source>
</evidence>
<evidence type="ECO:0000256" key="9">
    <source>
        <dbReference type="ARBA" id="ARBA00022833"/>
    </source>
</evidence>
<dbReference type="NCBIfam" id="TIGR01389">
    <property type="entry name" value="recQ"/>
    <property type="match status" value="1"/>
</dbReference>
<evidence type="ECO:0000256" key="15">
    <source>
        <dbReference type="ARBA" id="ARBA00034617"/>
    </source>
</evidence>
<comment type="cofactor">
    <cofactor evidence="2">
        <name>Zn(2+)</name>
        <dbReference type="ChEBI" id="CHEBI:29105"/>
    </cofactor>
</comment>
<feature type="domain" description="Helicase C-terminal" evidence="20">
    <location>
        <begin position="261"/>
        <end position="413"/>
    </location>
</feature>
<evidence type="ECO:0000259" key="20">
    <source>
        <dbReference type="PROSITE" id="PS51194"/>
    </source>
</evidence>
<dbReference type="InterPro" id="IPR048671">
    <property type="entry name" value="RecQ-1-like_HTH"/>
</dbReference>
<organism evidence="21 22">
    <name type="scientific">Danxiaibacter flavus</name>
    <dbReference type="NCBI Taxonomy" id="3049108"/>
    <lineage>
        <taxon>Bacteria</taxon>
        <taxon>Pseudomonadati</taxon>
        <taxon>Bacteroidota</taxon>
        <taxon>Chitinophagia</taxon>
        <taxon>Chitinophagales</taxon>
        <taxon>Chitinophagaceae</taxon>
        <taxon>Danxiaibacter</taxon>
    </lineage>
</organism>
<dbReference type="PANTHER" id="PTHR13710:SF105">
    <property type="entry name" value="ATP-DEPENDENT DNA HELICASE Q1"/>
    <property type="match status" value="1"/>
</dbReference>
<evidence type="ECO:0000256" key="1">
    <source>
        <dbReference type="ARBA" id="ARBA00001946"/>
    </source>
</evidence>
<dbReference type="Gene3D" id="1.10.10.1390">
    <property type="entry name" value="ATP-dependent DNA helicase RecQ"/>
    <property type="match status" value="1"/>
</dbReference>
<dbReference type="InterPro" id="IPR018982">
    <property type="entry name" value="RQC_domain"/>
</dbReference>
<dbReference type="Pfam" id="PF00271">
    <property type="entry name" value="Helicase_C"/>
    <property type="match status" value="1"/>
</dbReference>
<dbReference type="SMART" id="SM00490">
    <property type="entry name" value="HELICc"/>
    <property type="match status" value="1"/>
</dbReference>
<dbReference type="GO" id="GO:0016787">
    <property type="term" value="F:hydrolase activity"/>
    <property type="evidence" value="ECO:0007669"/>
    <property type="project" value="UniProtKB-KW"/>
</dbReference>
<evidence type="ECO:0000256" key="10">
    <source>
        <dbReference type="ARBA" id="ARBA00022840"/>
    </source>
</evidence>
<evidence type="ECO:0000256" key="17">
    <source>
        <dbReference type="SAM" id="MobiDB-lite"/>
    </source>
</evidence>
<dbReference type="Gene3D" id="1.10.150.80">
    <property type="entry name" value="HRDC domain"/>
    <property type="match status" value="1"/>
</dbReference>
<dbReference type="SUPFAM" id="SSF52540">
    <property type="entry name" value="P-loop containing nucleoside triphosphate hydrolases"/>
    <property type="match status" value="1"/>
</dbReference>
<evidence type="ECO:0000256" key="13">
    <source>
        <dbReference type="ARBA" id="ARBA00023204"/>
    </source>
</evidence>
<dbReference type="EC" id="5.6.2.4" evidence="16"/>
<comment type="caution">
    <text evidence="21">The sequence shown here is derived from an EMBL/GenBank/DDBJ whole genome shotgun (WGS) entry which is preliminary data.</text>
</comment>
<dbReference type="Pfam" id="PF09382">
    <property type="entry name" value="RQC"/>
    <property type="match status" value="1"/>
</dbReference>
<dbReference type="PROSITE" id="PS51194">
    <property type="entry name" value="HELICASE_CTER"/>
    <property type="match status" value="1"/>
</dbReference>
<dbReference type="PROSITE" id="PS51192">
    <property type="entry name" value="HELICASE_ATP_BIND_1"/>
    <property type="match status" value="1"/>
</dbReference>
<keyword evidence="7 21" id="KW-0378">Hydrolase</keyword>
<dbReference type="InterPro" id="IPR010997">
    <property type="entry name" value="HRDC-like_sf"/>
</dbReference>
<evidence type="ECO:0000313" key="21">
    <source>
        <dbReference type="EMBL" id="MEX6688983.1"/>
    </source>
</evidence>
<dbReference type="InterPro" id="IPR036388">
    <property type="entry name" value="WH-like_DNA-bd_sf"/>
</dbReference>
<reference evidence="21 22" key="1">
    <citation type="submission" date="2023-07" db="EMBL/GenBank/DDBJ databases">
        <authorList>
            <person name="Lian W.-H."/>
        </authorList>
    </citation>
    <scope>NUCLEOTIDE SEQUENCE [LARGE SCALE GENOMIC DNA]</scope>
    <source>
        <strain evidence="21 22">SYSU DXS3180</strain>
    </source>
</reference>
<gene>
    <name evidence="21" type="primary">recQ</name>
    <name evidence="21" type="ORF">QTN47_15855</name>
</gene>
<feature type="region of interest" description="Disordered" evidence="17">
    <location>
        <begin position="1"/>
        <end position="40"/>
    </location>
</feature>
<evidence type="ECO:0000256" key="5">
    <source>
        <dbReference type="ARBA" id="ARBA00022741"/>
    </source>
</evidence>
<keyword evidence="13" id="KW-0234">DNA repair</keyword>
<dbReference type="InterPro" id="IPR027417">
    <property type="entry name" value="P-loop_NTPase"/>
</dbReference>
<evidence type="ECO:0000256" key="7">
    <source>
        <dbReference type="ARBA" id="ARBA00022801"/>
    </source>
</evidence>
<dbReference type="Proteomes" id="UP001560573">
    <property type="component" value="Unassembled WGS sequence"/>
</dbReference>
<dbReference type="SUPFAM" id="SSF47819">
    <property type="entry name" value="HRDC-like"/>
    <property type="match status" value="1"/>
</dbReference>
<protein>
    <recommendedName>
        <fullName evidence="16">DNA helicase RecQ</fullName>
        <ecNumber evidence="16">5.6.2.4</ecNumber>
    </recommendedName>
</protein>
<keyword evidence="12" id="KW-0233">DNA recombination</keyword>
<dbReference type="SMART" id="SM00487">
    <property type="entry name" value="DEXDc"/>
    <property type="match status" value="1"/>
</dbReference>
<dbReference type="GO" id="GO:0003678">
    <property type="term" value="F:DNA helicase activity"/>
    <property type="evidence" value="ECO:0007669"/>
    <property type="project" value="UniProtKB-EC"/>
</dbReference>
<name>A0ABV3ZKD0_9BACT</name>
<sequence length="771" mass="87210">MATSTKKVSTRSKKTTVSEPAAEKKAGTKKVTASSNGTPHGYDIHDGLSVNFGFEQFKGRQEEAIHSLLNGHDTFVIMPTGGGKSLCYQLPAMIMEGCAIIVSPLIALMKNQVDLVRGYSENDNVAHFLNSSLNKGQIKEVKDDLLSGKTKLLYVAPETLTKQENIEFFSDLTISFFAVDEAHCISEWGHDFRPEYRRLREMMDEINPNLPVVALTATATPKVQSDIVKNLGLRNPNIFISSFNRGNLYYEIQPKIKKEQTVKSIVRFISQNKGKSGIIYTLNRKTTEELAELLVANNIKAVAYHAGLDAKLRAERQDQFLNEDVQVIVATIAFGMGIDKPDIRFVIHFNIPKSIENYYQETGRAGRDGLEGKCILYYSHKDVAKLEHLMRDKPLSEREIGAQLINETVAFAESSVCRRKILLHYFGEEWQTENCGNCDNCLNQKEKVETKNEAVMVLKTVTALDENFPTEYVVNILIGKLTPQITMFRHEKLPVFGIGKEKDEHFWNSLIRQMLLENLIRKDIEEYGLLKVTPNGEKFLKKPASFKIVLNNLFEEANEDDDEGSEGAGNAGTATDDKLFTMLKELRQKEAKKKALPPFVIFLESSLQDMATMYPTSLQELEKCSGVSKGKALRYGKPFIEVIAKYVEENEIEKPDDFVMKSVANKANNKIYIIQNVDKKIPLETIAKNKDLRLDALLEEMETIVASGTKLNLDYAIDDMLDDDEQDEILDYFKSCETSSLQVAQEEMSDSDYTWEQLKIMRIKFLCVYGI</sequence>
<dbReference type="Pfam" id="PF00570">
    <property type="entry name" value="HRDC"/>
    <property type="match status" value="1"/>
</dbReference>